<dbReference type="Gene3D" id="1.10.3290.10">
    <property type="entry name" value="Fido-like domain"/>
    <property type="match status" value="1"/>
</dbReference>
<sequence>MRPHPSGAVVALLRRSLRSLRELRVEPEAFASKVKLLPLVRYDLNCSFRTIAATYVYERALPKPANNPVLSRLVPVLGTSGVGYGVSRCGHPDRCPTECLNGGYGSEGRFRAVVYCPVLSVWNRTLAKREKNPCQTTGDEPATSPCSVKYRKSHIHLRIYKKSYTRIENSKPLGVSVQNSRRFVEVLKQAHRGIEVNEDTLLDRQNIAIDNPYLKATSYRNEQNYLGTAQSGALGVTYVPPEFHLARELMDCLCELANDPPTGVHPLILASVVSFGFVFIHPFMDGNGRLSRFLFHQVLCKTGALSDGLVLPVSTVMHQNEGDYLEALKSFSEQIPEFWEIWPTSDVEMAFDFKGHEALYRYWDGTRCCEFMAQCAETAIEQHLKEETIYLNRYDAIYRRINDRFDVASKDLANLVMFCMEQRGQLSNRRRKQYLYRVEEDVFDELELAYQEVVGNDPSATTDQVSDP</sequence>
<proteinExistence type="predicted"/>
<evidence type="ECO:0000256" key="1">
    <source>
        <dbReference type="PIRSR" id="PIRSR640198-1"/>
    </source>
</evidence>
<dbReference type="PANTHER" id="PTHR13504:SF38">
    <property type="entry name" value="FIDO DOMAIN-CONTAINING PROTEIN"/>
    <property type="match status" value="1"/>
</dbReference>
<keyword evidence="5" id="KW-1185">Reference proteome</keyword>
<feature type="domain" description="Fido" evidence="3">
    <location>
        <begin position="196"/>
        <end position="350"/>
    </location>
</feature>
<protein>
    <recommendedName>
        <fullName evidence="3">Fido domain-containing protein</fullName>
    </recommendedName>
</protein>
<reference evidence="4 5" key="1">
    <citation type="submission" date="2017-07" db="EMBL/GenBank/DDBJ databases">
        <title>Tamlnaduibacter salinus (Mi-7) genome sequencing.</title>
        <authorList>
            <person name="Verma A."/>
            <person name="Krishnamurthi S."/>
        </authorList>
    </citation>
    <scope>NUCLEOTIDE SEQUENCE [LARGE SCALE GENOMIC DNA]</scope>
    <source>
        <strain evidence="4 5">Mi-7</strain>
    </source>
</reference>
<dbReference type="AlphaFoldDB" id="A0A2A2I2E6"/>
<name>A0A2A2I2E6_9GAMM</name>
<dbReference type="SUPFAM" id="SSF140931">
    <property type="entry name" value="Fic-like"/>
    <property type="match status" value="1"/>
</dbReference>
<comment type="caution">
    <text evidence="4">The sequence shown here is derived from an EMBL/GenBank/DDBJ whole genome shotgun (WGS) entry which is preliminary data.</text>
</comment>
<dbReference type="InterPro" id="IPR003812">
    <property type="entry name" value="Fido"/>
</dbReference>
<dbReference type="InterPro" id="IPR040198">
    <property type="entry name" value="Fido_containing"/>
</dbReference>
<gene>
    <name evidence="4" type="ORF">CF392_10660</name>
</gene>
<evidence type="ECO:0000313" key="5">
    <source>
        <dbReference type="Proteomes" id="UP000218332"/>
    </source>
</evidence>
<evidence type="ECO:0000256" key="2">
    <source>
        <dbReference type="PIRSR" id="PIRSR640198-2"/>
    </source>
</evidence>
<dbReference type="Proteomes" id="UP000218332">
    <property type="component" value="Unassembled WGS sequence"/>
</dbReference>
<evidence type="ECO:0000313" key="4">
    <source>
        <dbReference type="EMBL" id="PAV25486.1"/>
    </source>
</evidence>
<dbReference type="EMBL" id="NMPM01000059">
    <property type="protein sequence ID" value="PAV25486.1"/>
    <property type="molecule type" value="Genomic_DNA"/>
</dbReference>
<dbReference type="PROSITE" id="PS51459">
    <property type="entry name" value="FIDO"/>
    <property type="match status" value="1"/>
</dbReference>
<keyword evidence="2" id="KW-0547">Nucleotide-binding</keyword>
<dbReference type="Pfam" id="PF02661">
    <property type="entry name" value="Fic"/>
    <property type="match status" value="1"/>
</dbReference>
<organism evidence="4 5">
    <name type="scientific">Tamilnaduibacter salinus</name>
    <dbReference type="NCBI Taxonomy" id="1484056"/>
    <lineage>
        <taxon>Bacteria</taxon>
        <taxon>Pseudomonadati</taxon>
        <taxon>Pseudomonadota</taxon>
        <taxon>Gammaproteobacteria</taxon>
        <taxon>Pseudomonadales</taxon>
        <taxon>Marinobacteraceae</taxon>
        <taxon>Tamilnaduibacter</taxon>
    </lineage>
</organism>
<evidence type="ECO:0000259" key="3">
    <source>
        <dbReference type="PROSITE" id="PS51459"/>
    </source>
</evidence>
<dbReference type="GO" id="GO:0005524">
    <property type="term" value="F:ATP binding"/>
    <property type="evidence" value="ECO:0007669"/>
    <property type="project" value="UniProtKB-KW"/>
</dbReference>
<accession>A0A2A2I2E6</accession>
<feature type="active site" evidence="1">
    <location>
        <position position="281"/>
    </location>
</feature>
<feature type="binding site" evidence="2">
    <location>
        <begin position="285"/>
        <end position="292"/>
    </location>
    <ligand>
        <name>ATP</name>
        <dbReference type="ChEBI" id="CHEBI:30616"/>
    </ligand>
</feature>
<keyword evidence="2" id="KW-0067">ATP-binding</keyword>
<dbReference type="PANTHER" id="PTHR13504">
    <property type="entry name" value="FIDO DOMAIN-CONTAINING PROTEIN DDB_G0283145"/>
    <property type="match status" value="1"/>
</dbReference>
<dbReference type="InterPro" id="IPR036597">
    <property type="entry name" value="Fido-like_dom_sf"/>
</dbReference>